<reference evidence="1 2" key="1">
    <citation type="submission" date="2011-09" db="EMBL/GenBank/DDBJ databases">
        <authorList>
            <person name="Weinstock G."/>
            <person name="Sodergren E."/>
            <person name="Clifton S."/>
            <person name="Fulton L."/>
            <person name="Fulton B."/>
            <person name="Courtney L."/>
            <person name="Fronick C."/>
            <person name="Harrison M."/>
            <person name="Strong C."/>
            <person name="Farmer C."/>
            <person name="Delahaunty K."/>
            <person name="Markovic C."/>
            <person name="Hall O."/>
            <person name="Minx P."/>
            <person name="Tomlinson C."/>
            <person name="Mitreva M."/>
            <person name="Hou S."/>
            <person name="Chen J."/>
            <person name="Wollam A."/>
            <person name="Pepin K.H."/>
            <person name="Johnson M."/>
            <person name="Bhonagiri V."/>
            <person name="Zhang X."/>
            <person name="Suruliraj S."/>
            <person name="Warren W."/>
            <person name="Chinwalla A."/>
            <person name="Mardis E.R."/>
            <person name="Wilson R.K."/>
        </authorList>
    </citation>
    <scope>NUCLEOTIDE SEQUENCE [LARGE SCALE GENOMIC DNA]</scope>
    <source>
        <strain evidence="1 2">F0435</strain>
    </source>
</reference>
<evidence type="ECO:0000313" key="1">
    <source>
        <dbReference type="EMBL" id="EHO50260.1"/>
    </source>
</evidence>
<sequence length="50" mass="5740">MRGLFYRKGGEFLVFHSRKPDLSNLGWTDSSRVCPLAEQTLMCSLIHLNN</sequence>
<protein>
    <submittedName>
        <fullName evidence="1">Uncharacterized protein</fullName>
    </submittedName>
</protein>
<proteinExistence type="predicted"/>
<gene>
    <name evidence="1" type="ORF">HMPREF9104_02111</name>
</gene>
<comment type="caution">
    <text evidence="1">The sequence shown here is derived from an EMBL/GenBank/DDBJ whole genome shotgun (WGS) entry which is preliminary data.</text>
</comment>
<dbReference type="AlphaFoldDB" id="H1LHM0"/>
<dbReference type="EMBL" id="AGRJ01000188">
    <property type="protein sequence ID" value="EHO50260.1"/>
    <property type="molecule type" value="Genomic_DNA"/>
</dbReference>
<dbReference type="Proteomes" id="UP000005025">
    <property type="component" value="Unassembled WGS sequence"/>
</dbReference>
<evidence type="ECO:0000313" key="2">
    <source>
        <dbReference type="Proteomes" id="UP000005025"/>
    </source>
</evidence>
<dbReference type="HOGENOM" id="CLU_3119141_0_0_9"/>
<organism evidence="1 2">
    <name type="scientific">Lentilactobacillus kisonensis F0435</name>
    <dbReference type="NCBI Taxonomy" id="797516"/>
    <lineage>
        <taxon>Bacteria</taxon>
        <taxon>Bacillati</taxon>
        <taxon>Bacillota</taxon>
        <taxon>Bacilli</taxon>
        <taxon>Lactobacillales</taxon>
        <taxon>Lactobacillaceae</taxon>
        <taxon>Lentilactobacillus</taxon>
    </lineage>
</organism>
<accession>H1LHM0</accession>
<name>H1LHM0_9LACO</name>